<name>A0AAJ0IAF1_9PEZI</name>
<protein>
    <recommendedName>
        <fullName evidence="4">Transmembrane protein</fullName>
    </recommendedName>
</protein>
<keyword evidence="1" id="KW-1133">Transmembrane helix</keyword>
<keyword evidence="3" id="KW-1185">Reference proteome</keyword>
<dbReference type="AlphaFoldDB" id="A0AAJ0IAF1"/>
<accession>A0AAJ0IAF1</accession>
<dbReference type="GeneID" id="87869647"/>
<evidence type="ECO:0008006" key="4">
    <source>
        <dbReference type="Google" id="ProtNLM"/>
    </source>
</evidence>
<gene>
    <name evidence="2" type="ORF">B0T23DRAFT_120247</name>
</gene>
<reference evidence="2 3" key="1">
    <citation type="journal article" date="2023" name="Mol. Phylogenet. Evol.">
        <title>Genome-scale phylogeny and comparative genomics of the fungal order Sordariales.</title>
        <authorList>
            <person name="Hensen N."/>
            <person name="Bonometti L."/>
            <person name="Westerberg I."/>
            <person name="Brannstrom I.O."/>
            <person name="Guillou S."/>
            <person name="Cros-Aarteil S."/>
            <person name="Calhoun S."/>
            <person name="Haridas S."/>
            <person name="Kuo A."/>
            <person name="Mondo S."/>
            <person name="Pangilinan J."/>
            <person name="Riley R."/>
            <person name="LaButti K."/>
            <person name="Andreopoulos B."/>
            <person name="Lipzen A."/>
            <person name="Chen C."/>
            <person name="Yan M."/>
            <person name="Daum C."/>
            <person name="Ng V."/>
            <person name="Clum A."/>
            <person name="Steindorff A."/>
            <person name="Ohm R.A."/>
            <person name="Martin F."/>
            <person name="Silar P."/>
            <person name="Natvig D.O."/>
            <person name="Lalanne C."/>
            <person name="Gautier V."/>
            <person name="Ament-Velasquez S.L."/>
            <person name="Kruys A."/>
            <person name="Hutchinson M.I."/>
            <person name="Powell A.J."/>
            <person name="Barry K."/>
            <person name="Miller A.N."/>
            <person name="Grigoriev I.V."/>
            <person name="Debuchy R."/>
            <person name="Gladieux P."/>
            <person name="Hiltunen Thoren M."/>
            <person name="Johannesson H."/>
        </authorList>
    </citation>
    <scope>NUCLEOTIDE SEQUENCE [LARGE SCALE GENOMIC DNA]</scope>
    <source>
        <strain evidence="2 3">FGSC 10403</strain>
    </source>
</reference>
<evidence type="ECO:0000256" key="1">
    <source>
        <dbReference type="SAM" id="Phobius"/>
    </source>
</evidence>
<comment type="caution">
    <text evidence="2">The sequence shown here is derived from an EMBL/GenBank/DDBJ whole genome shotgun (WGS) entry which is preliminary data.</text>
</comment>
<keyword evidence="1" id="KW-0472">Membrane</keyword>
<proteinExistence type="predicted"/>
<dbReference type="RefSeq" id="XP_062694302.1">
    <property type="nucleotide sequence ID" value="XM_062832025.1"/>
</dbReference>
<evidence type="ECO:0000313" key="2">
    <source>
        <dbReference type="EMBL" id="KAK3494873.1"/>
    </source>
</evidence>
<dbReference type="Proteomes" id="UP001285908">
    <property type="component" value="Unassembled WGS sequence"/>
</dbReference>
<dbReference type="EMBL" id="JAULSX010000003">
    <property type="protein sequence ID" value="KAK3494873.1"/>
    <property type="molecule type" value="Genomic_DNA"/>
</dbReference>
<feature type="transmembrane region" description="Helical" evidence="1">
    <location>
        <begin position="130"/>
        <end position="148"/>
    </location>
</feature>
<keyword evidence="1" id="KW-0812">Transmembrane</keyword>
<organism evidence="2 3">
    <name type="scientific">Neurospora hispaniola</name>
    <dbReference type="NCBI Taxonomy" id="588809"/>
    <lineage>
        <taxon>Eukaryota</taxon>
        <taxon>Fungi</taxon>
        <taxon>Dikarya</taxon>
        <taxon>Ascomycota</taxon>
        <taxon>Pezizomycotina</taxon>
        <taxon>Sordariomycetes</taxon>
        <taxon>Sordariomycetidae</taxon>
        <taxon>Sordariales</taxon>
        <taxon>Sordariaceae</taxon>
        <taxon>Neurospora</taxon>
    </lineage>
</organism>
<sequence>MDGMRCDCDRWRLSLILDGRFTVATARSDFRHPLPNRENDTVISSTMCLSFPAFGRSSQQQYSSAEPRMPSVFALSPSFRFPLSPSFLFLFFFLRPDIFVSLLDSLVLFGPRRNRVATIQDRGGYWNYSWSVPDDLFFFFFFSLFLFLTKKNTTAWAVVKSCRFVNIGGLGCDDGRGEFPSAKVSLPETVLPYCTLFLKREFAGRRGRSQAF</sequence>
<evidence type="ECO:0000313" key="3">
    <source>
        <dbReference type="Proteomes" id="UP001285908"/>
    </source>
</evidence>